<dbReference type="AlphaFoldDB" id="A0A9P7XSY0"/>
<dbReference type="SUPFAM" id="SSF55729">
    <property type="entry name" value="Acyl-CoA N-acyltransferases (Nat)"/>
    <property type="match status" value="1"/>
</dbReference>
<protein>
    <submittedName>
        <fullName evidence="1">Uncharacterized protein</fullName>
    </submittedName>
</protein>
<dbReference type="Pfam" id="PF13527">
    <property type="entry name" value="Acetyltransf_9"/>
    <property type="match status" value="1"/>
</dbReference>
<comment type="caution">
    <text evidence="1">The sequence shown here is derived from an EMBL/GenBank/DDBJ whole genome shotgun (WGS) entry which is preliminary data.</text>
</comment>
<reference evidence="1" key="1">
    <citation type="submission" date="2021-06" db="EMBL/GenBank/DDBJ databases">
        <title>Genome Sequence of Mortierella hyaline Strain SCG-10, a Cold-Adapted, Nitrate-Reducing Fungus Isolated from Soil in Minnesota, USA.</title>
        <authorList>
            <person name="Aldossari N."/>
        </authorList>
    </citation>
    <scope>NUCLEOTIDE SEQUENCE</scope>
    <source>
        <strain evidence="1">SCG-10</strain>
    </source>
</reference>
<sequence length="559" mass="62023">MTILSDTQANIDVQDYSKVIDIGDGLIMRWSIQADTDNVVQLVGDSFRWLSLGDPHPEDEIPGPHELLKAGARRLLSGKTAAMSENDYALVEDTNNKAKGLNPIVACVSIHSVPAYYGSVNLVFGKPELIATEPSYRNKGLIRKLMHEMIHPASEAKGHVLQFIPGIPYFYRQFGYEYGLSPVPGSKIDSTDIPPLSPSNHGEPYPLRSATQTDIPFLTRLSQTPHQYLEPRAAAVGTRYTREYWQYAVHDSFLDQQSRFDADRQTFIVTHGEGKAVGFVSMSHVFFGSTVEAFALDEGEGVHYVDVVHSAMRQLFEFAKERQARNAKALEDFRNPSAAAAAAATKAEPTSAVEDAAAASAIVNSTPRPPPSVSLSLCLHNDHPLIQLLGTKAKRLPAGVNLPGFRIYTRINSYPLFLTTVRPELELRLAQNPATAGTSCRLRLDFFRKVEGNSSKGLEIVIEKGQLVKIHDWAKPSPEDLFSERQAWKKENQKNGTTAPTVYYATFAPLTFTQLVTGKQSLEELIWSYGENSARDDGARLVLNTLFPKVEHSMDFFDW</sequence>
<gene>
    <name evidence="1" type="ORF">KI688_001286</name>
</gene>
<dbReference type="CDD" id="cd04301">
    <property type="entry name" value="NAT_SF"/>
    <property type="match status" value="1"/>
</dbReference>
<dbReference type="OrthoDB" id="2321175at2759"/>
<keyword evidence="2" id="KW-1185">Reference proteome</keyword>
<dbReference type="EMBL" id="JAHRHY010000010">
    <property type="protein sequence ID" value="KAG9066067.1"/>
    <property type="molecule type" value="Genomic_DNA"/>
</dbReference>
<proteinExistence type="predicted"/>
<evidence type="ECO:0000313" key="2">
    <source>
        <dbReference type="Proteomes" id="UP000707451"/>
    </source>
</evidence>
<organism evidence="1 2">
    <name type="scientific">Linnemannia hyalina</name>
    <dbReference type="NCBI Taxonomy" id="64524"/>
    <lineage>
        <taxon>Eukaryota</taxon>
        <taxon>Fungi</taxon>
        <taxon>Fungi incertae sedis</taxon>
        <taxon>Mucoromycota</taxon>
        <taxon>Mortierellomycotina</taxon>
        <taxon>Mortierellomycetes</taxon>
        <taxon>Mortierellales</taxon>
        <taxon>Mortierellaceae</taxon>
        <taxon>Linnemannia</taxon>
    </lineage>
</organism>
<evidence type="ECO:0000313" key="1">
    <source>
        <dbReference type="EMBL" id="KAG9066067.1"/>
    </source>
</evidence>
<dbReference type="Gene3D" id="3.40.630.30">
    <property type="match status" value="1"/>
</dbReference>
<dbReference type="InterPro" id="IPR016181">
    <property type="entry name" value="Acyl_CoA_acyltransferase"/>
</dbReference>
<name>A0A9P7XSY0_9FUNG</name>
<accession>A0A9P7XSY0</accession>
<dbReference type="Proteomes" id="UP000707451">
    <property type="component" value="Unassembled WGS sequence"/>
</dbReference>